<dbReference type="RefSeq" id="WP_120623728.1">
    <property type="nucleotide sequence ID" value="NZ_RAWG01000011.1"/>
</dbReference>
<keyword evidence="1" id="KW-0472">Membrane</keyword>
<proteinExistence type="predicted"/>
<evidence type="ECO:0000313" key="2">
    <source>
        <dbReference type="EMBL" id="RKH47426.1"/>
    </source>
</evidence>
<reference evidence="3" key="1">
    <citation type="submission" date="2018-09" db="EMBL/GenBank/DDBJ databases">
        <authorList>
            <person name="Livingstone P.G."/>
            <person name="Whitworth D.E."/>
        </authorList>
    </citation>
    <scope>NUCLEOTIDE SEQUENCE [LARGE SCALE GENOMIC DNA]</scope>
    <source>
        <strain evidence="3">CA040B</strain>
    </source>
</reference>
<dbReference type="Proteomes" id="UP000273405">
    <property type="component" value="Unassembled WGS sequence"/>
</dbReference>
<dbReference type="OrthoDB" id="5515362at2"/>
<keyword evidence="1" id="KW-1133">Transmembrane helix</keyword>
<dbReference type="AlphaFoldDB" id="A0A3A8NSQ6"/>
<gene>
    <name evidence="2" type="ORF">D7X12_02890</name>
</gene>
<name>A0A3A8NSQ6_9BACT</name>
<keyword evidence="1" id="KW-0812">Transmembrane</keyword>
<sequence length="103" mass="10896">MKLNPAVLILTGGFSLFFLASGVRALVRKRMTVVNPTHSGAWPGLLGKAMQSQLPTNPLDPHPSLHMEATGGRALGMAVLYIVLGVAFLSLGIFATLVENDVL</sequence>
<evidence type="ECO:0000313" key="3">
    <source>
        <dbReference type="Proteomes" id="UP000273405"/>
    </source>
</evidence>
<evidence type="ECO:0000256" key="1">
    <source>
        <dbReference type="SAM" id="Phobius"/>
    </source>
</evidence>
<comment type="caution">
    <text evidence="2">The sequence shown here is derived from an EMBL/GenBank/DDBJ whole genome shotgun (WGS) entry which is preliminary data.</text>
</comment>
<organism evidence="2 3">
    <name type="scientific">Corallococcus sicarius</name>
    <dbReference type="NCBI Taxonomy" id="2316726"/>
    <lineage>
        <taxon>Bacteria</taxon>
        <taxon>Pseudomonadati</taxon>
        <taxon>Myxococcota</taxon>
        <taxon>Myxococcia</taxon>
        <taxon>Myxococcales</taxon>
        <taxon>Cystobacterineae</taxon>
        <taxon>Myxococcaceae</taxon>
        <taxon>Corallococcus</taxon>
    </lineage>
</organism>
<keyword evidence="3" id="KW-1185">Reference proteome</keyword>
<dbReference type="EMBL" id="RAWG01000011">
    <property type="protein sequence ID" value="RKH47426.1"/>
    <property type="molecule type" value="Genomic_DNA"/>
</dbReference>
<feature type="transmembrane region" description="Helical" evidence="1">
    <location>
        <begin position="74"/>
        <end position="98"/>
    </location>
</feature>
<protein>
    <submittedName>
        <fullName evidence="2">Uncharacterized protein</fullName>
    </submittedName>
</protein>
<accession>A0A3A8NSQ6</accession>